<sequence length="72" mass="8048">MCSHNLVGIIVRVRSEAGNVGRLKFITVERKIYINSSYCTKNTVRKAEGASGGFTRFEWTVLSNAEHQVIGF</sequence>
<gene>
    <name evidence="1" type="ORF">AFUS01_LOCUS2711</name>
</gene>
<evidence type="ECO:0000313" key="2">
    <source>
        <dbReference type="Proteomes" id="UP000708208"/>
    </source>
</evidence>
<organism evidence="1 2">
    <name type="scientific">Allacma fusca</name>
    <dbReference type="NCBI Taxonomy" id="39272"/>
    <lineage>
        <taxon>Eukaryota</taxon>
        <taxon>Metazoa</taxon>
        <taxon>Ecdysozoa</taxon>
        <taxon>Arthropoda</taxon>
        <taxon>Hexapoda</taxon>
        <taxon>Collembola</taxon>
        <taxon>Symphypleona</taxon>
        <taxon>Sminthuridae</taxon>
        <taxon>Allacma</taxon>
    </lineage>
</organism>
<proteinExistence type="predicted"/>
<protein>
    <submittedName>
        <fullName evidence="1">Uncharacterized protein</fullName>
    </submittedName>
</protein>
<dbReference type="Proteomes" id="UP000708208">
    <property type="component" value="Unassembled WGS sequence"/>
</dbReference>
<comment type="caution">
    <text evidence="1">The sequence shown here is derived from an EMBL/GenBank/DDBJ whole genome shotgun (WGS) entry which is preliminary data.</text>
</comment>
<dbReference type="AlphaFoldDB" id="A0A8J2J2P3"/>
<accession>A0A8J2J2P3</accession>
<name>A0A8J2J2P3_9HEXA</name>
<dbReference type="EMBL" id="CAJVCH010015647">
    <property type="protein sequence ID" value="CAG7679811.1"/>
    <property type="molecule type" value="Genomic_DNA"/>
</dbReference>
<reference evidence="1" key="1">
    <citation type="submission" date="2021-06" db="EMBL/GenBank/DDBJ databases">
        <authorList>
            <person name="Hodson N. C."/>
            <person name="Mongue J. A."/>
            <person name="Jaron S. K."/>
        </authorList>
    </citation>
    <scope>NUCLEOTIDE SEQUENCE</scope>
</reference>
<evidence type="ECO:0000313" key="1">
    <source>
        <dbReference type="EMBL" id="CAG7679811.1"/>
    </source>
</evidence>
<keyword evidence="2" id="KW-1185">Reference proteome</keyword>